<name>A0ABQ1UQ65_9BACT</name>
<dbReference type="Proteomes" id="UP000632273">
    <property type="component" value="Unassembled WGS sequence"/>
</dbReference>
<evidence type="ECO:0000256" key="1">
    <source>
        <dbReference type="SAM" id="MobiDB-lite"/>
    </source>
</evidence>
<sequence>MKYLIFEVGGRPVANDDLLTLQTEAHDAIEAILQGAPPMVLSGCTCEFLSNSRGNISPGFVWAGYHIQRFDGASDVQFPCEIAHTHDEQFDPRPYQTGGTKNCMSEPQLEVQAYGTAATADAVLFGVNGPELTYWKWIESKTRYKGEVQWLTNHNSDLYDGTGRGWRDQAARGWQLCNGQGGAADLRERFIVGMNPTNGDYTIGKTGGEAKHRLTTDEIPAHKHGMQKAGSHAHDINSRGSDGGQLSASRGNQAGNDGNLKTQTAGDHVHEVDETGGGQEHENRPPYYTLVAREWVGF</sequence>
<organism evidence="2 3">
    <name type="scientific">Hymenobacter cavernae</name>
    <dbReference type="NCBI Taxonomy" id="2044852"/>
    <lineage>
        <taxon>Bacteria</taxon>
        <taxon>Pseudomonadati</taxon>
        <taxon>Bacteroidota</taxon>
        <taxon>Cytophagia</taxon>
        <taxon>Cytophagales</taxon>
        <taxon>Hymenobacteraceae</taxon>
        <taxon>Hymenobacter</taxon>
    </lineage>
</organism>
<gene>
    <name evidence="2" type="ORF">GCM10011383_37220</name>
</gene>
<accession>A0ABQ1UQ65</accession>
<comment type="caution">
    <text evidence="2">The sequence shown here is derived from an EMBL/GenBank/DDBJ whole genome shotgun (WGS) entry which is preliminary data.</text>
</comment>
<keyword evidence="3" id="KW-1185">Reference proteome</keyword>
<reference evidence="3" key="1">
    <citation type="journal article" date="2019" name="Int. J. Syst. Evol. Microbiol.">
        <title>The Global Catalogue of Microorganisms (GCM) 10K type strain sequencing project: providing services to taxonomists for standard genome sequencing and annotation.</title>
        <authorList>
            <consortium name="The Broad Institute Genomics Platform"/>
            <consortium name="The Broad Institute Genome Sequencing Center for Infectious Disease"/>
            <person name="Wu L."/>
            <person name="Ma J."/>
        </authorList>
    </citation>
    <scope>NUCLEOTIDE SEQUENCE [LARGE SCALE GENOMIC DNA]</scope>
    <source>
        <strain evidence="3">CGMCC 1.15197</strain>
    </source>
</reference>
<proteinExistence type="predicted"/>
<feature type="compositionally biased region" description="Polar residues" evidence="1">
    <location>
        <begin position="238"/>
        <end position="263"/>
    </location>
</feature>
<evidence type="ECO:0000313" key="3">
    <source>
        <dbReference type="Proteomes" id="UP000632273"/>
    </source>
</evidence>
<dbReference type="RefSeq" id="WP_188815560.1">
    <property type="nucleotide sequence ID" value="NZ_BMHT01000007.1"/>
</dbReference>
<evidence type="ECO:0008006" key="4">
    <source>
        <dbReference type="Google" id="ProtNLM"/>
    </source>
</evidence>
<dbReference type="SUPFAM" id="SSF88874">
    <property type="entry name" value="Receptor-binding domain of short tail fibre protein gp12"/>
    <property type="match status" value="1"/>
</dbReference>
<protein>
    <recommendedName>
        <fullName evidence="4">Phage tail collar domain-containing protein</fullName>
    </recommendedName>
</protein>
<feature type="region of interest" description="Disordered" evidence="1">
    <location>
        <begin position="224"/>
        <end position="263"/>
    </location>
</feature>
<dbReference type="EMBL" id="BMHT01000007">
    <property type="protein sequence ID" value="GGF22162.1"/>
    <property type="molecule type" value="Genomic_DNA"/>
</dbReference>
<dbReference type="CDD" id="cd22641">
    <property type="entry name" value="C24-like"/>
    <property type="match status" value="1"/>
</dbReference>
<evidence type="ECO:0000313" key="2">
    <source>
        <dbReference type="EMBL" id="GGF22162.1"/>
    </source>
</evidence>